<dbReference type="Proteomes" id="UP001218188">
    <property type="component" value="Unassembled WGS sequence"/>
</dbReference>
<comment type="caution">
    <text evidence="3">The sequence shown here is derived from an EMBL/GenBank/DDBJ whole genome shotgun (WGS) entry which is preliminary data.</text>
</comment>
<accession>A0AAD6RZP9</accession>
<name>A0AAD6RZP9_9AGAR</name>
<keyword evidence="1" id="KW-0694">RNA-binding</keyword>
<feature type="non-terminal residue" evidence="3">
    <location>
        <position position="1"/>
    </location>
</feature>
<gene>
    <name evidence="3" type="ORF">C8F04DRAFT_879227</name>
    <name evidence="4" type="ORF">C8F04DRAFT_880518</name>
</gene>
<dbReference type="EMBL" id="JARJCM010000567">
    <property type="protein sequence ID" value="KAJ7016197.1"/>
    <property type="molecule type" value="Genomic_DNA"/>
</dbReference>
<dbReference type="PANTHER" id="PTHR45735">
    <property type="entry name" value="CLEAVAGE STIMULATION FACTOR SUBUNIT 2"/>
    <property type="match status" value="1"/>
</dbReference>
<dbReference type="GO" id="GO:0003729">
    <property type="term" value="F:mRNA binding"/>
    <property type="evidence" value="ECO:0007669"/>
    <property type="project" value="TreeGrafter"/>
</dbReference>
<dbReference type="EMBL" id="JARJCM010000291">
    <property type="protein sequence ID" value="KAJ7019516.1"/>
    <property type="molecule type" value="Genomic_DNA"/>
</dbReference>
<dbReference type="SUPFAM" id="SSF54928">
    <property type="entry name" value="RNA-binding domain, RBD"/>
    <property type="match status" value="1"/>
</dbReference>
<dbReference type="InterPro" id="IPR025742">
    <property type="entry name" value="CSTF2_hinge"/>
</dbReference>
<protein>
    <recommendedName>
        <fullName evidence="2">RRM domain-containing protein</fullName>
    </recommendedName>
</protein>
<dbReference type="PROSITE" id="PS50102">
    <property type="entry name" value="RRM"/>
    <property type="match status" value="1"/>
</dbReference>
<proteinExistence type="predicted"/>
<evidence type="ECO:0000256" key="1">
    <source>
        <dbReference type="PROSITE-ProRule" id="PRU00176"/>
    </source>
</evidence>
<organism evidence="3 5">
    <name type="scientific">Mycena alexandri</name>
    <dbReference type="NCBI Taxonomy" id="1745969"/>
    <lineage>
        <taxon>Eukaryota</taxon>
        <taxon>Fungi</taxon>
        <taxon>Dikarya</taxon>
        <taxon>Basidiomycota</taxon>
        <taxon>Agaricomycotina</taxon>
        <taxon>Agaricomycetes</taxon>
        <taxon>Agaricomycetidae</taxon>
        <taxon>Agaricales</taxon>
        <taxon>Marasmiineae</taxon>
        <taxon>Mycenaceae</taxon>
        <taxon>Mycena</taxon>
    </lineage>
</organism>
<feature type="non-terminal residue" evidence="3">
    <location>
        <position position="208"/>
    </location>
</feature>
<dbReference type="AlphaFoldDB" id="A0AAD6RZP9"/>
<evidence type="ECO:0000313" key="5">
    <source>
        <dbReference type="Proteomes" id="UP001218188"/>
    </source>
</evidence>
<dbReference type="PANTHER" id="PTHR45735:SF2">
    <property type="entry name" value="CLEAVAGE STIMULATION FACTOR SUBUNIT 2"/>
    <property type="match status" value="1"/>
</dbReference>
<feature type="domain" description="RRM" evidence="2">
    <location>
        <begin position="1"/>
        <end position="75"/>
    </location>
</feature>
<dbReference type="InterPro" id="IPR000504">
    <property type="entry name" value="RRM_dom"/>
</dbReference>
<evidence type="ECO:0000313" key="3">
    <source>
        <dbReference type="EMBL" id="KAJ7016197.1"/>
    </source>
</evidence>
<evidence type="ECO:0000259" key="2">
    <source>
        <dbReference type="PROSITE" id="PS50102"/>
    </source>
</evidence>
<sequence length="208" mass="23029">VGNIPFNMDEATMIEIFETVGPIIDFRISVDPQTAKSNGCGFCDFYDKETAAAAVHQFNNLLIGGRTLRVNLSYLGATSEKWSGLKNELPDGRGLGRLEIATTEETTEKRPLLNDRVANLHSISTRCTESGFLAYLPPGRALAEQEEAKDTITRTMASVSEGNLIEILAQMKAFVYTHPKEARELFQHHPQLTYAIVMGLILARVYPP</sequence>
<dbReference type="SMART" id="SM00360">
    <property type="entry name" value="RRM"/>
    <property type="match status" value="1"/>
</dbReference>
<reference evidence="3" key="1">
    <citation type="submission" date="2023-03" db="EMBL/GenBank/DDBJ databases">
        <title>Massive genome expansion in bonnet fungi (Mycena s.s.) driven by repeated elements and novel gene families across ecological guilds.</title>
        <authorList>
            <consortium name="Lawrence Berkeley National Laboratory"/>
            <person name="Harder C.B."/>
            <person name="Miyauchi S."/>
            <person name="Viragh M."/>
            <person name="Kuo A."/>
            <person name="Thoen E."/>
            <person name="Andreopoulos B."/>
            <person name="Lu D."/>
            <person name="Skrede I."/>
            <person name="Drula E."/>
            <person name="Henrissat B."/>
            <person name="Morin E."/>
            <person name="Kohler A."/>
            <person name="Barry K."/>
            <person name="LaButti K."/>
            <person name="Morin E."/>
            <person name="Salamov A."/>
            <person name="Lipzen A."/>
            <person name="Mereny Z."/>
            <person name="Hegedus B."/>
            <person name="Baldrian P."/>
            <person name="Stursova M."/>
            <person name="Weitz H."/>
            <person name="Taylor A."/>
            <person name="Grigoriev I.V."/>
            <person name="Nagy L.G."/>
            <person name="Martin F."/>
            <person name="Kauserud H."/>
        </authorList>
    </citation>
    <scope>NUCLEOTIDE SEQUENCE</scope>
    <source>
        <strain evidence="3">CBHHK200</strain>
    </source>
</reference>
<dbReference type="InterPro" id="IPR035979">
    <property type="entry name" value="RBD_domain_sf"/>
</dbReference>
<dbReference type="Pfam" id="PF14327">
    <property type="entry name" value="CSTF2_hinge"/>
    <property type="match status" value="1"/>
</dbReference>
<dbReference type="Gene3D" id="3.30.70.330">
    <property type="match status" value="1"/>
</dbReference>
<keyword evidence="5" id="KW-1185">Reference proteome</keyword>
<dbReference type="GO" id="GO:0005847">
    <property type="term" value="C:mRNA cleavage and polyadenylation specificity factor complex"/>
    <property type="evidence" value="ECO:0007669"/>
    <property type="project" value="TreeGrafter"/>
</dbReference>
<dbReference type="InterPro" id="IPR012677">
    <property type="entry name" value="Nucleotide-bd_a/b_plait_sf"/>
</dbReference>
<dbReference type="Pfam" id="PF00076">
    <property type="entry name" value="RRM_1"/>
    <property type="match status" value="1"/>
</dbReference>
<evidence type="ECO:0000313" key="4">
    <source>
        <dbReference type="EMBL" id="KAJ7019516.1"/>
    </source>
</evidence>
<dbReference type="Gene3D" id="1.25.40.630">
    <property type="match status" value="1"/>
</dbReference>